<reference evidence="1 2" key="1">
    <citation type="journal article" date="2018" name="Front. Plant Sci.">
        <title>Red Clover (Trifolium pratense) and Zigzag Clover (T. medium) - A Picture of Genomic Similarities and Differences.</title>
        <authorList>
            <person name="Dluhosova J."/>
            <person name="Istvanek J."/>
            <person name="Nedelnik J."/>
            <person name="Repkova J."/>
        </authorList>
    </citation>
    <scope>NUCLEOTIDE SEQUENCE [LARGE SCALE GENOMIC DNA]</scope>
    <source>
        <strain evidence="2">cv. 10/8</strain>
        <tissue evidence="1">Leaf</tissue>
    </source>
</reference>
<comment type="caution">
    <text evidence="1">The sequence shown here is derived from an EMBL/GenBank/DDBJ whole genome shotgun (WGS) entry which is preliminary data.</text>
</comment>
<feature type="non-terminal residue" evidence="1">
    <location>
        <position position="36"/>
    </location>
</feature>
<protein>
    <submittedName>
        <fullName evidence="1">Uncharacterized protein</fullName>
    </submittedName>
</protein>
<name>A0A392SGR3_9FABA</name>
<dbReference type="AlphaFoldDB" id="A0A392SGR3"/>
<evidence type="ECO:0000313" key="2">
    <source>
        <dbReference type="Proteomes" id="UP000265520"/>
    </source>
</evidence>
<organism evidence="1 2">
    <name type="scientific">Trifolium medium</name>
    <dbReference type="NCBI Taxonomy" id="97028"/>
    <lineage>
        <taxon>Eukaryota</taxon>
        <taxon>Viridiplantae</taxon>
        <taxon>Streptophyta</taxon>
        <taxon>Embryophyta</taxon>
        <taxon>Tracheophyta</taxon>
        <taxon>Spermatophyta</taxon>
        <taxon>Magnoliopsida</taxon>
        <taxon>eudicotyledons</taxon>
        <taxon>Gunneridae</taxon>
        <taxon>Pentapetalae</taxon>
        <taxon>rosids</taxon>
        <taxon>fabids</taxon>
        <taxon>Fabales</taxon>
        <taxon>Fabaceae</taxon>
        <taxon>Papilionoideae</taxon>
        <taxon>50 kb inversion clade</taxon>
        <taxon>NPAAA clade</taxon>
        <taxon>Hologalegina</taxon>
        <taxon>IRL clade</taxon>
        <taxon>Trifolieae</taxon>
        <taxon>Trifolium</taxon>
    </lineage>
</organism>
<keyword evidence="2" id="KW-1185">Reference proteome</keyword>
<accession>A0A392SGR3</accession>
<evidence type="ECO:0000313" key="1">
    <source>
        <dbReference type="EMBL" id="MCI47839.1"/>
    </source>
</evidence>
<sequence length="36" mass="3921">MKAVLIQNKCVQVLKGEAQMPTSLSAVEKSEMNDKA</sequence>
<proteinExistence type="predicted"/>
<dbReference type="EMBL" id="LXQA010377724">
    <property type="protein sequence ID" value="MCI47839.1"/>
    <property type="molecule type" value="Genomic_DNA"/>
</dbReference>
<dbReference type="Proteomes" id="UP000265520">
    <property type="component" value="Unassembled WGS sequence"/>
</dbReference>